<dbReference type="PROSITE" id="PS50113">
    <property type="entry name" value="PAC"/>
    <property type="match status" value="4"/>
</dbReference>
<feature type="domain" description="PAS" evidence="10">
    <location>
        <begin position="561"/>
        <end position="617"/>
    </location>
</feature>
<evidence type="ECO:0000256" key="6">
    <source>
        <dbReference type="ARBA" id="ARBA00023012"/>
    </source>
</evidence>
<feature type="domain" description="Response regulatory" evidence="9">
    <location>
        <begin position="1224"/>
        <end position="1368"/>
    </location>
</feature>
<dbReference type="PROSITE" id="PS50109">
    <property type="entry name" value="HIS_KIN"/>
    <property type="match status" value="1"/>
</dbReference>
<dbReference type="InterPro" id="IPR013655">
    <property type="entry name" value="PAS_fold_3"/>
</dbReference>
<dbReference type="RefSeq" id="WP_169155736.1">
    <property type="nucleotide sequence ID" value="NZ_CAWPJE010000079.1"/>
</dbReference>
<dbReference type="PANTHER" id="PTHR43304">
    <property type="entry name" value="PHYTOCHROME-LIKE PROTEIN CPH1"/>
    <property type="match status" value="1"/>
</dbReference>
<dbReference type="SMART" id="SM00387">
    <property type="entry name" value="HATPase_c"/>
    <property type="match status" value="1"/>
</dbReference>
<comment type="catalytic activity">
    <reaction evidence="1">
        <text>ATP + protein L-histidine = ADP + protein N-phospho-L-histidine.</text>
        <dbReference type="EC" id="2.7.13.3"/>
    </reaction>
</comment>
<dbReference type="InterPro" id="IPR013656">
    <property type="entry name" value="PAS_4"/>
</dbReference>
<feature type="domain" description="PAC" evidence="11">
    <location>
        <begin position="211"/>
        <end position="263"/>
    </location>
</feature>
<dbReference type="EMBL" id="QMEB01000097">
    <property type="protein sequence ID" value="NMG20474.1"/>
    <property type="molecule type" value="Genomic_DNA"/>
</dbReference>
<evidence type="ECO:0000259" key="9">
    <source>
        <dbReference type="PROSITE" id="PS50110"/>
    </source>
</evidence>
<dbReference type="SMART" id="SM00448">
    <property type="entry name" value="REC"/>
    <property type="match status" value="2"/>
</dbReference>
<feature type="domain" description="Histidine kinase" evidence="8">
    <location>
        <begin position="991"/>
        <end position="1208"/>
    </location>
</feature>
<dbReference type="Gene3D" id="3.30.450.20">
    <property type="entry name" value="PAS domain"/>
    <property type="match status" value="6"/>
</dbReference>
<feature type="domain" description="PAC" evidence="11">
    <location>
        <begin position="508"/>
        <end position="560"/>
    </location>
</feature>
<dbReference type="InterPro" id="IPR004358">
    <property type="entry name" value="Sig_transdc_His_kin-like_C"/>
</dbReference>
<reference evidence="12 13" key="1">
    <citation type="submission" date="2018-06" db="EMBL/GenBank/DDBJ databases">
        <title>Comparative genomics of Brasilonema spp. strains.</title>
        <authorList>
            <person name="Alvarenga D.O."/>
            <person name="Fiore M.F."/>
            <person name="Varani A.M."/>
        </authorList>
    </citation>
    <scope>NUCLEOTIDE SEQUENCE [LARGE SCALE GENOMIC DNA]</scope>
    <source>
        <strain evidence="12 13">SPC951</strain>
    </source>
</reference>
<dbReference type="CDD" id="cd16922">
    <property type="entry name" value="HATPase_EvgS-ArcB-TorS-like"/>
    <property type="match status" value="1"/>
</dbReference>
<dbReference type="SMART" id="SM00388">
    <property type="entry name" value="HisKA"/>
    <property type="match status" value="1"/>
</dbReference>
<evidence type="ECO:0000256" key="4">
    <source>
        <dbReference type="ARBA" id="ARBA00022679"/>
    </source>
</evidence>
<keyword evidence="6" id="KW-0902">Two-component regulatory system</keyword>
<dbReference type="InterPro" id="IPR001610">
    <property type="entry name" value="PAC"/>
</dbReference>
<evidence type="ECO:0000256" key="5">
    <source>
        <dbReference type="ARBA" id="ARBA00022777"/>
    </source>
</evidence>
<organism evidence="12 13">
    <name type="scientific">Brasilonema bromeliae SPC951</name>
    <dbReference type="NCBI Taxonomy" id="385972"/>
    <lineage>
        <taxon>Bacteria</taxon>
        <taxon>Bacillati</taxon>
        <taxon>Cyanobacteriota</taxon>
        <taxon>Cyanophyceae</taxon>
        <taxon>Nostocales</taxon>
        <taxon>Scytonemataceae</taxon>
        <taxon>Brasilonema</taxon>
        <taxon>Bromeliae group (in: Brasilonema)</taxon>
    </lineage>
</organism>
<evidence type="ECO:0000313" key="12">
    <source>
        <dbReference type="EMBL" id="NMG20474.1"/>
    </source>
</evidence>
<dbReference type="Pfam" id="PF13426">
    <property type="entry name" value="PAS_9"/>
    <property type="match status" value="4"/>
</dbReference>
<dbReference type="PROSITE" id="PS50110">
    <property type="entry name" value="RESPONSE_REGULATORY"/>
    <property type="match status" value="2"/>
</dbReference>
<proteinExistence type="predicted"/>
<dbReference type="SUPFAM" id="SSF55781">
    <property type="entry name" value="GAF domain-like"/>
    <property type="match status" value="1"/>
</dbReference>
<keyword evidence="13" id="KW-1185">Reference proteome</keyword>
<evidence type="ECO:0000259" key="10">
    <source>
        <dbReference type="PROSITE" id="PS50112"/>
    </source>
</evidence>
<accession>A0ABX1P7S9</accession>
<evidence type="ECO:0000256" key="1">
    <source>
        <dbReference type="ARBA" id="ARBA00000085"/>
    </source>
</evidence>
<dbReference type="InterPro" id="IPR003594">
    <property type="entry name" value="HATPase_dom"/>
</dbReference>
<keyword evidence="3 7" id="KW-0597">Phosphoprotein</keyword>
<feature type="modified residue" description="4-aspartylphosphate" evidence="7">
    <location>
        <position position="1273"/>
    </location>
</feature>
<dbReference type="Pfam" id="PF01590">
    <property type="entry name" value="GAF"/>
    <property type="match status" value="1"/>
</dbReference>
<dbReference type="CDD" id="cd00156">
    <property type="entry name" value="REC"/>
    <property type="match status" value="1"/>
</dbReference>
<dbReference type="InterPro" id="IPR036890">
    <property type="entry name" value="HATPase_C_sf"/>
</dbReference>
<evidence type="ECO:0000256" key="2">
    <source>
        <dbReference type="ARBA" id="ARBA00012438"/>
    </source>
</evidence>
<dbReference type="InterPro" id="IPR005467">
    <property type="entry name" value="His_kinase_dom"/>
</dbReference>
<dbReference type="Gene3D" id="1.10.287.130">
    <property type="match status" value="1"/>
</dbReference>
<dbReference type="InterPro" id="IPR003661">
    <property type="entry name" value="HisK_dim/P_dom"/>
</dbReference>
<feature type="domain" description="PAS" evidence="10">
    <location>
        <begin position="450"/>
        <end position="481"/>
    </location>
</feature>
<dbReference type="InterPro" id="IPR000700">
    <property type="entry name" value="PAS-assoc_C"/>
</dbReference>
<dbReference type="Pfam" id="PF02518">
    <property type="entry name" value="HATPase_c"/>
    <property type="match status" value="1"/>
</dbReference>
<dbReference type="InterPro" id="IPR035965">
    <property type="entry name" value="PAS-like_dom_sf"/>
</dbReference>
<dbReference type="SMART" id="SM00091">
    <property type="entry name" value="PAS"/>
    <property type="match status" value="6"/>
</dbReference>
<comment type="caution">
    <text evidence="12">The sequence shown here is derived from an EMBL/GenBank/DDBJ whole genome shotgun (WGS) entry which is preliminary data.</text>
</comment>
<keyword evidence="5" id="KW-0418">Kinase</keyword>
<dbReference type="InterPro" id="IPR011006">
    <property type="entry name" value="CheY-like_superfamily"/>
</dbReference>
<dbReference type="SUPFAM" id="SSF55785">
    <property type="entry name" value="PYP-like sensor domain (PAS domain)"/>
    <property type="match status" value="6"/>
</dbReference>
<dbReference type="Gene3D" id="3.30.450.40">
    <property type="match status" value="1"/>
</dbReference>
<dbReference type="Pfam" id="PF00512">
    <property type="entry name" value="HisKA"/>
    <property type="match status" value="1"/>
</dbReference>
<dbReference type="PRINTS" id="PR00344">
    <property type="entry name" value="BCTRLSENSOR"/>
</dbReference>
<feature type="domain" description="PAS" evidence="10">
    <location>
        <begin position="864"/>
        <end position="909"/>
    </location>
</feature>
<dbReference type="InterPro" id="IPR003018">
    <property type="entry name" value="GAF"/>
</dbReference>
<dbReference type="SMART" id="SM00065">
    <property type="entry name" value="GAF"/>
    <property type="match status" value="1"/>
</dbReference>
<dbReference type="PANTHER" id="PTHR43304:SF1">
    <property type="entry name" value="PAC DOMAIN-CONTAINING PROTEIN"/>
    <property type="match status" value="1"/>
</dbReference>
<evidence type="ECO:0000256" key="3">
    <source>
        <dbReference type="ARBA" id="ARBA00022553"/>
    </source>
</evidence>
<dbReference type="CDD" id="cd00082">
    <property type="entry name" value="HisKA"/>
    <property type="match status" value="1"/>
</dbReference>
<evidence type="ECO:0000313" key="13">
    <source>
        <dbReference type="Proteomes" id="UP000718564"/>
    </source>
</evidence>
<dbReference type="InterPro" id="IPR036097">
    <property type="entry name" value="HisK_dim/P_sf"/>
</dbReference>
<dbReference type="Gene3D" id="3.30.565.10">
    <property type="entry name" value="Histidine kinase-like ATPase, C-terminal domain"/>
    <property type="match status" value="1"/>
</dbReference>
<evidence type="ECO:0000259" key="11">
    <source>
        <dbReference type="PROSITE" id="PS50113"/>
    </source>
</evidence>
<dbReference type="PROSITE" id="PS50112">
    <property type="entry name" value="PAS"/>
    <property type="match status" value="4"/>
</dbReference>
<feature type="domain" description="PAC" evidence="11">
    <location>
        <begin position="636"/>
        <end position="688"/>
    </location>
</feature>
<dbReference type="Pfam" id="PF08447">
    <property type="entry name" value="PAS_3"/>
    <property type="match status" value="1"/>
</dbReference>
<protein>
    <recommendedName>
        <fullName evidence="2">histidine kinase</fullName>
        <ecNumber evidence="2">2.7.13.3</ecNumber>
    </recommendedName>
</protein>
<gene>
    <name evidence="12" type="ORF">DP116_13810</name>
</gene>
<name>A0ABX1P7S9_9CYAN</name>
<dbReference type="InterPro" id="IPR000014">
    <property type="entry name" value="PAS"/>
</dbReference>
<dbReference type="SMART" id="SM00086">
    <property type="entry name" value="PAC"/>
    <property type="match status" value="6"/>
</dbReference>
<keyword evidence="4" id="KW-0808">Transferase</keyword>
<dbReference type="Pfam" id="PF00072">
    <property type="entry name" value="Response_reg"/>
    <property type="match status" value="2"/>
</dbReference>
<feature type="domain" description="PAS" evidence="10">
    <location>
        <begin position="728"/>
        <end position="780"/>
    </location>
</feature>
<dbReference type="Gene3D" id="3.40.50.2300">
    <property type="match status" value="2"/>
</dbReference>
<evidence type="ECO:0000259" key="8">
    <source>
        <dbReference type="PROSITE" id="PS50109"/>
    </source>
</evidence>
<feature type="domain" description="PAC" evidence="11">
    <location>
        <begin position="84"/>
        <end position="136"/>
    </location>
</feature>
<dbReference type="InterPro" id="IPR029016">
    <property type="entry name" value="GAF-like_dom_sf"/>
</dbReference>
<dbReference type="Gene3D" id="2.10.70.100">
    <property type="match status" value="1"/>
</dbReference>
<dbReference type="InterPro" id="IPR052162">
    <property type="entry name" value="Sensor_kinase/Photoreceptor"/>
</dbReference>
<dbReference type="NCBIfam" id="TIGR00229">
    <property type="entry name" value="sensory_box"/>
    <property type="match status" value="6"/>
</dbReference>
<dbReference type="InterPro" id="IPR001789">
    <property type="entry name" value="Sig_transdc_resp-reg_receiver"/>
</dbReference>
<feature type="domain" description="Response regulatory" evidence="9">
    <location>
        <begin position="1376"/>
        <end position="1492"/>
    </location>
</feature>
<dbReference type="SUPFAM" id="SSF47384">
    <property type="entry name" value="Homodimeric domain of signal transducing histidine kinase"/>
    <property type="match status" value="1"/>
</dbReference>
<evidence type="ECO:0000256" key="7">
    <source>
        <dbReference type="PROSITE-ProRule" id="PRU00169"/>
    </source>
</evidence>
<dbReference type="Proteomes" id="UP000718564">
    <property type="component" value="Unassembled WGS sequence"/>
</dbReference>
<feature type="modified residue" description="4-aspartylphosphate" evidence="7">
    <location>
        <position position="1425"/>
    </location>
</feature>
<dbReference type="SUPFAM" id="SSF55874">
    <property type="entry name" value="ATPase domain of HSP90 chaperone/DNA topoisomerase II/histidine kinase"/>
    <property type="match status" value="1"/>
</dbReference>
<dbReference type="CDD" id="cd00130">
    <property type="entry name" value="PAS"/>
    <property type="match status" value="6"/>
</dbReference>
<dbReference type="Pfam" id="PF08448">
    <property type="entry name" value="PAS_4"/>
    <property type="match status" value="1"/>
</dbReference>
<sequence length="1509" mass="169039">MTNSLPENEAQELRLALEATHMGIWDWDILTNKVTWAGEHEQLFGFAPGTFGGTYEAFDACVHPMDRQGVTQAVNCARQQRQNYHHEYRVVWPNNSIHWVEGKGQFFYDETGQAVRMIGTVMDVSERKQTEVALRERENRWRAIIDAEPECVKLVAADGTLLEMNAAGLAMIEVESADAVIGKSIYSLIAPEYKAAFQHLNDSVCTEGKKGTLEFEIIGCRGTRRWMETHAVPLRNESNGTLIQLAITRDITLQKQAQESLNARLHQQAAVAKLGQLALSSCDLFTLIDEAVALVAQCLKVEYSMVLELLGDGDALLLRAGVGWQAGLVGHVRVSTGIDSQAGYTLLVNEPVITEDLPRETRFSGSPLLHQHQVISGVTVSIPGKNNPYGILGAHTTRQRAFTQDDINFLQAIANALADAIERQLFEQILQASLKDLADIKFAIDESSIVAITDHKGTITYVNDKFCEISKYSRAELLGQNHRIINSGYHSKEFFQQMWASITRGQVWKGEIKNRAKDGTCYWVDTTIVPLLNSQGQPLQYVAIRSDITERKRAQEALRLSEERFRALVEGVKDYAIYIVNPEGYIVSWNAGAERIKGYQAEEILGQHFSCFYTHEDIQLCKPEQKLRVAAVEGRYEDEGWRVRKDGSRFWANTIITALRDESGQLYGFSKVIRDISERKQTEEALRKAKDELEMRVAERTAELISVNAQLHSELDERQRTQSALRLSQARFAGILEIADDAIISIDASQCITLFNQGAEKIFGYTAAEVIGQPLDLLLPARYTCVHRQHVAGFASSNGTARRMGERREIFARCKDGTEFPAEASISKLELGNEIIFTVILRDITVNQRAREVLERLSHQNELILNSVGEGLCGLDKLGKITFVNPAAAKLLGYQVTELIGQSIDIILPLSKLDGTPYTLTDSPIYESLKDASVDQVTNEVFRRKNNSSFPVEYASTPILEQGKVKGAVITFKDITERQLVERMKDEFISVVSHELRTPLTSIHGSLGMLSSGLLSPASERGKRLLEIAVDSTDRLVRLINDILDIERIESGKVTMAKEVCNAGDLMTSAADVMQAMAQRYGVNLSVSPICVDLWADRDRLIQTLTNLLSNAIKFSPSGGTVWLTAERQELQILFQVKDQGRGIPSDKLETIFERFQQVDSSDSRNHEGTGLGLAICRSIVQQHSGNIWAQSNLGEGSTFYFTLPIPKDAQQTTQETANHYRPLVLVCDHDLRARTVLQTMLEQQNYRVVTVASGEEVLQQAAALQPNAILLDLLIPGMNGWEIIAVLKQHPDTKNIPIMLCSVFLPTDSSIGEIDSYTTALTIDGTPQKLTVDVLDDNENYYNTSFVDWLCQPVNEQSLLESLKQVVARPHKRVRILLVEDDNDLAQLLIMLFERHEIEVFHAQTVKEAIRQSQQLHPDLLILDLILPDKDGFAVVEWLSQHNYLHNLPLVVYSAKDLDDSQRNRLKLGQTEFLMKSRVTVQEFEQRVLELLSGITHNRDKEGSSDDS</sequence>
<dbReference type="EC" id="2.7.13.3" evidence="2"/>
<dbReference type="SUPFAM" id="SSF52172">
    <property type="entry name" value="CheY-like"/>
    <property type="match status" value="2"/>
</dbReference>